<evidence type="ECO:0000256" key="4">
    <source>
        <dbReference type="ARBA" id="ARBA00022692"/>
    </source>
</evidence>
<evidence type="ECO:0000256" key="3">
    <source>
        <dbReference type="ARBA" id="ARBA00022606"/>
    </source>
</evidence>
<reference evidence="11" key="1">
    <citation type="journal article" date="2013" name="PLoS ONE">
        <title>Differential expression patterns in chemosensory and non-chemosensory tissues of putative chemosensory genes identified by transcriptome analysis of insect pest the purple stem borer Sesamia inferens (Walker).</title>
        <authorList>
            <person name="Zhang Y.N."/>
            <person name="Jin J.Y."/>
            <person name="Jin R."/>
            <person name="Xia Y.H."/>
            <person name="Zhou J.J."/>
            <person name="Deng J.Y."/>
            <person name="Dong S.L."/>
        </authorList>
    </citation>
    <scope>NUCLEOTIDE SEQUENCE</scope>
</reference>
<keyword evidence="8 10" id="KW-0675">Receptor</keyword>
<dbReference type="Pfam" id="PF02949">
    <property type="entry name" value="7tm_6"/>
    <property type="match status" value="1"/>
</dbReference>
<keyword evidence="2" id="KW-1003">Cell membrane</keyword>
<name>U5NFT5_SESIF</name>
<evidence type="ECO:0000256" key="2">
    <source>
        <dbReference type="ARBA" id="ARBA00022475"/>
    </source>
</evidence>
<keyword evidence="6 10" id="KW-1133">Transmembrane helix</keyword>
<comment type="similarity">
    <text evidence="10">Belongs to the insect chemoreceptor superfamily. Heteromeric odorant receptor channel (TC 1.A.69) family.</text>
</comment>
<evidence type="ECO:0000256" key="1">
    <source>
        <dbReference type="ARBA" id="ARBA00004651"/>
    </source>
</evidence>
<dbReference type="PANTHER" id="PTHR21137:SF35">
    <property type="entry name" value="ODORANT RECEPTOR 19A-RELATED"/>
    <property type="match status" value="1"/>
</dbReference>
<keyword evidence="7 10" id="KW-0472">Membrane</keyword>
<comment type="caution">
    <text evidence="10">Lacks conserved residue(s) required for the propagation of feature annotation.</text>
</comment>
<evidence type="ECO:0000313" key="11">
    <source>
        <dbReference type="EMBL" id="AGY14587.2"/>
    </source>
</evidence>
<keyword evidence="3 10" id="KW-0716">Sensory transduction</keyword>
<keyword evidence="5 10" id="KW-0552">Olfaction</keyword>
<dbReference type="AlphaFoldDB" id="U5NFT5"/>
<feature type="transmembrane region" description="Helical" evidence="10">
    <location>
        <begin position="221"/>
        <end position="246"/>
    </location>
</feature>
<evidence type="ECO:0000256" key="5">
    <source>
        <dbReference type="ARBA" id="ARBA00022725"/>
    </source>
</evidence>
<organism evidence="11">
    <name type="scientific">Sesamia inferens</name>
    <name type="common">Purple stem borer</name>
    <dbReference type="NCBI Taxonomy" id="492764"/>
    <lineage>
        <taxon>Eukaryota</taxon>
        <taxon>Metazoa</taxon>
        <taxon>Ecdysozoa</taxon>
        <taxon>Arthropoda</taxon>
        <taxon>Hexapoda</taxon>
        <taxon>Insecta</taxon>
        <taxon>Pterygota</taxon>
        <taxon>Neoptera</taxon>
        <taxon>Endopterygota</taxon>
        <taxon>Lepidoptera</taxon>
        <taxon>Glossata</taxon>
        <taxon>Ditrysia</taxon>
        <taxon>Noctuoidea</taxon>
        <taxon>Noctuidae</taxon>
        <taxon>Amphipyrinae</taxon>
        <taxon>Sesamia</taxon>
    </lineage>
</organism>
<sequence>MLTSLRNFFFNIEPQEGVNSASEYPYLILLRHLLSVISSWPLKILDPLDTVAIRRRKIWVSIQRFFHMFICLICVFGGVTYVLLHKKSMTFFELGHLYISLLMNAVIFSRITTLCYNDEYVVVAREFLEKMHLFYYKDRSEYSMKIHKQVHRISHLFTLCLVCQMLAGLSLFNVTPMYNNYSAGNYARGGSQGNATYEHALYFSNPFPTSDDLKWYIAYNFYNWGISYLCATWFCMHDCFLSLMVFHMWGHFKILLYNLDNFPKPTTKTSFILEGTFTTVNYEIFTSHEQKNVSVQLHELIEYHRSIVKFTDKMSEVFGPMLFAYYGFHQTSGCLLLLECSQMTTAALTRYLPLTVILFQQLIQLSVIFELIGSISDRLKNAVYGVPWESMDTRNRRTVAFFLMNVKEPVHVKALGLADVGVTSMTAILKTSISYFTFLNSI</sequence>
<dbReference type="EMBL" id="KC960476">
    <property type="protein sequence ID" value="AGY14587.2"/>
    <property type="molecule type" value="mRNA"/>
</dbReference>
<evidence type="ECO:0000256" key="7">
    <source>
        <dbReference type="ARBA" id="ARBA00023136"/>
    </source>
</evidence>
<dbReference type="GO" id="GO:0007165">
    <property type="term" value="P:signal transduction"/>
    <property type="evidence" value="ECO:0007669"/>
    <property type="project" value="UniProtKB-KW"/>
</dbReference>
<protein>
    <recommendedName>
        <fullName evidence="10">Odorant receptor</fullName>
    </recommendedName>
</protein>
<feature type="transmembrane region" description="Helical" evidence="10">
    <location>
        <begin position="65"/>
        <end position="84"/>
    </location>
</feature>
<dbReference type="InterPro" id="IPR004117">
    <property type="entry name" value="7tm6_olfct_rcpt"/>
</dbReference>
<accession>U5NFT5</accession>
<keyword evidence="4 10" id="KW-0812">Transmembrane</keyword>
<proteinExistence type="evidence at transcript level"/>
<dbReference type="GO" id="GO:0005549">
    <property type="term" value="F:odorant binding"/>
    <property type="evidence" value="ECO:0007669"/>
    <property type="project" value="InterPro"/>
</dbReference>
<evidence type="ECO:0000256" key="8">
    <source>
        <dbReference type="ARBA" id="ARBA00023170"/>
    </source>
</evidence>
<reference evidence="11" key="3">
    <citation type="submission" date="2014-08" db="EMBL/GenBank/DDBJ databases">
        <authorList>
            <person name="Zhang Y.-N."/>
            <person name="Jin J.-Y."/>
            <person name="Jin R."/>
            <person name="Xia Y.-H."/>
            <person name="Dong S.-L."/>
        </authorList>
    </citation>
    <scope>NUCLEOTIDE SEQUENCE</scope>
</reference>
<evidence type="ECO:0000256" key="6">
    <source>
        <dbReference type="ARBA" id="ARBA00022989"/>
    </source>
</evidence>
<dbReference type="GO" id="GO:0005886">
    <property type="term" value="C:plasma membrane"/>
    <property type="evidence" value="ECO:0007669"/>
    <property type="project" value="UniProtKB-SubCell"/>
</dbReference>
<evidence type="ECO:0000256" key="10">
    <source>
        <dbReference type="RuleBase" id="RU351113"/>
    </source>
</evidence>
<keyword evidence="9 10" id="KW-0807">Transducer</keyword>
<evidence type="ECO:0000256" key="9">
    <source>
        <dbReference type="ARBA" id="ARBA00023224"/>
    </source>
</evidence>
<comment type="subcellular location">
    <subcellularLocation>
        <location evidence="1 10">Cell membrane</location>
        <topology evidence="1 10">Multi-pass membrane protein</topology>
    </subcellularLocation>
</comment>
<feature type="transmembrane region" description="Helical" evidence="10">
    <location>
        <begin position="153"/>
        <end position="172"/>
    </location>
</feature>
<dbReference type="GO" id="GO:0004984">
    <property type="term" value="F:olfactory receptor activity"/>
    <property type="evidence" value="ECO:0007669"/>
    <property type="project" value="InterPro"/>
</dbReference>
<reference evidence="11" key="2">
    <citation type="journal article" date="2014" name="Insect Mol. Biol.">
        <title>Functional characterization of sex pheromone receptors in the purple stem borer, Sesamia inferens (Walker).</title>
        <authorList>
            <person name="Zhang Y.N."/>
            <person name="Zhang J."/>
            <person name="Yan S.W."/>
            <person name="Chang H.T."/>
            <person name="Liu Y."/>
            <person name="Wang G.R."/>
            <person name="Dong S.L."/>
        </authorList>
    </citation>
    <scope>NUCLEOTIDE SEQUENCE</scope>
</reference>
<feature type="transmembrane region" description="Helical" evidence="10">
    <location>
        <begin position="96"/>
        <end position="116"/>
    </location>
</feature>
<dbReference type="PANTHER" id="PTHR21137">
    <property type="entry name" value="ODORANT RECEPTOR"/>
    <property type="match status" value="1"/>
</dbReference>